<feature type="domain" description="CENP-V/GFA" evidence="5">
    <location>
        <begin position="5"/>
        <end position="119"/>
    </location>
</feature>
<keyword evidence="7" id="KW-1185">Reference proteome</keyword>
<dbReference type="GO" id="GO:0046872">
    <property type="term" value="F:metal ion binding"/>
    <property type="evidence" value="ECO:0007669"/>
    <property type="project" value="UniProtKB-KW"/>
</dbReference>
<dbReference type="PROSITE" id="PS51891">
    <property type="entry name" value="CENP_V_GFA"/>
    <property type="match status" value="1"/>
</dbReference>
<dbReference type="AlphaFoldDB" id="A0A251X2I7"/>
<evidence type="ECO:0000313" key="6">
    <source>
        <dbReference type="EMBL" id="OUD10781.1"/>
    </source>
</evidence>
<name>A0A251X2I7_9RHOB</name>
<dbReference type="InterPro" id="IPR006913">
    <property type="entry name" value="CENP-V/GFA"/>
</dbReference>
<sequence>MEGYHAGGCQCGRVRYRISNMMDNGHACHCRMCQKASGSLVMFWVSCPVSNLTWTRNMPEVFSSSDIAERSFCRDCGTTLTFRRIGRPHVSISIASLDKPQDVPLKFVWGVEARTDHFDMLDTVPSHKSDMDFITTEQAVLTSHQHPDHET</sequence>
<evidence type="ECO:0000256" key="4">
    <source>
        <dbReference type="ARBA" id="ARBA00023239"/>
    </source>
</evidence>
<dbReference type="PANTHER" id="PTHR33337:SF40">
    <property type="entry name" value="CENP-V_GFA DOMAIN-CONTAINING PROTEIN-RELATED"/>
    <property type="match status" value="1"/>
</dbReference>
<proteinExistence type="inferred from homology"/>
<dbReference type="InterPro" id="IPR011057">
    <property type="entry name" value="Mss4-like_sf"/>
</dbReference>
<comment type="similarity">
    <text evidence="1">Belongs to the Gfa family.</text>
</comment>
<dbReference type="SUPFAM" id="SSF51316">
    <property type="entry name" value="Mss4-like"/>
    <property type="match status" value="1"/>
</dbReference>
<dbReference type="EMBL" id="MSPP01000001">
    <property type="protein sequence ID" value="OUD10781.1"/>
    <property type="molecule type" value="Genomic_DNA"/>
</dbReference>
<dbReference type="Proteomes" id="UP000194664">
    <property type="component" value="Unassembled WGS sequence"/>
</dbReference>
<dbReference type="OrthoDB" id="9807246at2"/>
<evidence type="ECO:0000256" key="3">
    <source>
        <dbReference type="ARBA" id="ARBA00022833"/>
    </source>
</evidence>
<dbReference type="Pfam" id="PF04828">
    <property type="entry name" value="GFA"/>
    <property type="match status" value="1"/>
</dbReference>
<organism evidence="6 7">
    <name type="scientific">Marivivens niveibacter</name>
    <dbReference type="NCBI Taxonomy" id="1930667"/>
    <lineage>
        <taxon>Bacteria</taxon>
        <taxon>Pseudomonadati</taxon>
        <taxon>Pseudomonadota</taxon>
        <taxon>Alphaproteobacteria</taxon>
        <taxon>Rhodobacterales</taxon>
        <taxon>Paracoccaceae</taxon>
        <taxon>Marivivens group</taxon>
        <taxon>Marivivens</taxon>
    </lineage>
</organism>
<dbReference type="PANTHER" id="PTHR33337">
    <property type="entry name" value="GFA DOMAIN-CONTAINING PROTEIN"/>
    <property type="match status" value="1"/>
</dbReference>
<reference evidence="6 7" key="1">
    <citation type="submission" date="2016-12" db="EMBL/GenBank/DDBJ databases">
        <title>The draft genome sequence of HSLHS2.</title>
        <authorList>
            <person name="Hu D."/>
            <person name="Wang L."/>
            <person name="Shao Z."/>
        </authorList>
    </citation>
    <scope>NUCLEOTIDE SEQUENCE [LARGE SCALE GENOMIC DNA]</scope>
    <source>
        <strain evidence="6">MCCC 1A06712</strain>
    </source>
</reference>
<keyword evidence="4" id="KW-0456">Lyase</keyword>
<dbReference type="Gene3D" id="3.90.1590.10">
    <property type="entry name" value="glutathione-dependent formaldehyde- activating enzyme (gfa)"/>
    <property type="match status" value="1"/>
</dbReference>
<evidence type="ECO:0000256" key="1">
    <source>
        <dbReference type="ARBA" id="ARBA00005495"/>
    </source>
</evidence>
<evidence type="ECO:0000256" key="2">
    <source>
        <dbReference type="ARBA" id="ARBA00022723"/>
    </source>
</evidence>
<evidence type="ECO:0000259" key="5">
    <source>
        <dbReference type="PROSITE" id="PS51891"/>
    </source>
</evidence>
<evidence type="ECO:0000313" key="7">
    <source>
        <dbReference type="Proteomes" id="UP000194664"/>
    </source>
</evidence>
<gene>
    <name evidence="6" type="ORF">BVC71_04680</name>
</gene>
<keyword evidence="3" id="KW-0862">Zinc</keyword>
<dbReference type="GO" id="GO:0016846">
    <property type="term" value="F:carbon-sulfur lyase activity"/>
    <property type="evidence" value="ECO:0007669"/>
    <property type="project" value="InterPro"/>
</dbReference>
<comment type="caution">
    <text evidence="6">The sequence shown here is derived from an EMBL/GenBank/DDBJ whole genome shotgun (WGS) entry which is preliminary data.</text>
</comment>
<keyword evidence="2" id="KW-0479">Metal-binding</keyword>
<protein>
    <recommendedName>
        <fullName evidence="5">CENP-V/GFA domain-containing protein</fullName>
    </recommendedName>
</protein>
<accession>A0A251X2I7</accession>